<feature type="region of interest" description="Disordered" evidence="1">
    <location>
        <begin position="3933"/>
        <end position="4019"/>
    </location>
</feature>
<feature type="compositionally biased region" description="Low complexity" evidence="1">
    <location>
        <begin position="3511"/>
        <end position="3521"/>
    </location>
</feature>
<feature type="compositionally biased region" description="Polar residues" evidence="1">
    <location>
        <begin position="3054"/>
        <end position="3063"/>
    </location>
</feature>
<feature type="region of interest" description="Disordered" evidence="1">
    <location>
        <begin position="4605"/>
        <end position="4649"/>
    </location>
</feature>
<feature type="compositionally biased region" description="Basic and acidic residues" evidence="1">
    <location>
        <begin position="3800"/>
        <end position="3812"/>
    </location>
</feature>
<feature type="compositionally biased region" description="Basic and acidic residues" evidence="1">
    <location>
        <begin position="3933"/>
        <end position="3942"/>
    </location>
</feature>
<feature type="compositionally biased region" description="Basic and acidic residues" evidence="1">
    <location>
        <begin position="2033"/>
        <end position="2047"/>
    </location>
</feature>
<feature type="region of interest" description="Disordered" evidence="1">
    <location>
        <begin position="766"/>
        <end position="829"/>
    </location>
</feature>
<feature type="compositionally biased region" description="Acidic residues" evidence="1">
    <location>
        <begin position="3168"/>
        <end position="3179"/>
    </location>
</feature>
<feature type="compositionally biased region" description="Pro residues" evidence="1">
    <location>
        <begin position="472"/>
        <end position="483"/>
    </location>
</feature>
<feature type="region of interest" description="Disordered" evidence="1">
    <location>
        <begin position="267"/>
        <end position="307"/>
    </location>
</feature>
<feature type="region of interest" description="Disordered" evidence="1">
    <location>
        <begin position="932"/>
        <end position="980"/>
    </location>
</feature>
<feature type="region of interest" description="Disordered" evidence="1">
    <location>
        <begin position="3430"/>
        <end position="3453"/>
    </location>
</feature>
<feature type="compositionally biased region" description="Acidic residues" evidence="1">
    <location>
        <begin position="1908"/>
        <end position="1918"/>
    </location>
</feature>
<feature type="compositionally biased region" description="Basic and acidic residues" evidence="1">
    <location>
        <begin position="2145"/>
        <end position="2160"/>
    </location>
</feature>
<feature type="compositionally biased region" description="Basic and acidic residues" evidence="1">
    <location>
        <begin position="5174"/>
        <end position="5189"/>
    </location>
</feature>
<feature type="region of interest" description="Disordered" evidence="1">
    <location>
        <begin position="3729"/>
        <end position="3750"/>
    </location>
</feature>
<proteinExistence type="predicted"/>
<protein>
    <recommendedName>
        <fullName evidence="4">Titin</fullName>
    </recommendedName>
</protein>
<evidence type="ECO:0000313" key="3">
    <source>
        <dbReference type="Proteomes" id="UP001519460"/>
    </source>
</evidence>
<reference evidence="2 3" key="1">
    <citation type="journal article" date="2023" name="Sci. Data">
        <title>Genome assembly of the Korean intertidal mud-creeper Batillaria attramentaria.</title>
        <authorList>
            <person name="Patra A.K."/>
            <person name="Ho P.T."/>
            <person name="Jun S."/>
            <person name="Lee S.J."/>
            <person name="Kim Y."/>
            <person name="Won Y.J."/>
        </authorList>
    </citation>
    <scope>NUCLEOTIDE SEQUENCE [LARGE SCALE GENOMIC DNA]</scope>
    <source>
        <strain evidence="2">Wonlab-2016</strain>
    </source>
</reference>
<feature type="compositionally biased region" description="Basic and acidic residues" evidence="1">
    <location>
        <begin position="946"/>
        <end position="961"/>
    </location>
</feature>
<feature type="region of interest" description="Disordered" evidence="1">
    <location>
        <begin position="1935"/>
        <end position="2095"/>
    </location>
</feature>
<feature type="region of interest" description="Disordered" evidence="1">
    <location>
        <begin position="5074"/>
        <end position="5189"/>
    </location>
</feature>
<feature type="compositionally biased region" description="Basic and acidic residues" evidence="1">
    <location>
        <begin position="1965"/>
        <end position="1977"/>
    </location>
</feature>
<feature type="compositionally biased region" description="Polar residues" evidence="1">
    <location>
        <begin position="2312"/>
        <end position="2326"/>
    </location>
</feature>
<feature type="compositionally biased region" description="Acidic residues" evidence="1">
    <location>
        <begin position="4809"/>
        <end position="4818"/>
    </location>
</feature>
<feature type="compositionally biased region" description="Polar residues" evidence="1">
    <location>
        <begin position="4611"/>
        <end position="4642"/>
    </location>
</feature>
<feature type="compositionally biased region" description="Basic and acidic residues" evidence="1">
    <location>
        <begin position="1935"/>
        <end position="1945"/>
    </location>
</feature>
<feature type="compositionally biased region" description="Polar residues" evidence="1">
    <location>
        <begin position="2793"/>
        <end position="2814"/>
    </location>
</feature>
<feature type="compositionally biased region" description="Acidic residues" evidence="1">
    <location>
        <begin position="1208"/>
        <end position="1217"/>
    </location>
</feature>
<feature type="region of interest" description="Disordered" evidence="1">
    <location>
        <begin position="3474"/>
        <end position="3525"/>
    </location>
</feature>
<organism evidence="2 3">
    <name type="scientific">Batillaria attramentaria</name>
    <dbReference type="NCBI Taxonomy" id="370345"/>
    <lineage>
        <taxon>Eukaryota</taxon>
        <taxon>Metazoa</taxon>
        <taxon>Spiralia</taxon>
        <taxon>Lophotrochozoa</taxon>
        <taxon>Mollusca</taxon>
        <taxon>Gastropoda</taxon>
        <taxon>Caenogastropoda</taxon>
        <taxon>Sorbeoconcha</taxon>
        <taxon>Cerithioidea</taxon>
        <taxon>Batillariidae</taxon>
        <taxon>Batillaria</taxon>
    </lineage>
</organism>
<feature type="compositionally biased region" description="Basic and acidic residues" evidence="1">
    <location>
        <begin position="3024"/>
        <end position="3037"/>
    </location>
</feature>
<feature type="compositionally biased region" description="Basic and acidic residues" evidence="1">
    <location>
        <begin position="2467"/>
        <end position="2497"/>
    </location>
</feature>
<feature type="compositionally biased region" description="Low complexity" evidence="1">
    <location>
        <begin position="460"/>
        <end position="471"/>
    </location>
</feature>
<feature type="compositionally biased region" description="Low complexity" evidence="1">
    <location>
        <begin position="2578"/>
        <end position="2588"/>
    </location>
</feature>
<feature type="compositionally biased region" description="Basic and acidic residues" evidence="1">
    <location>
        <begin position="1505"/>
        <end position="1528"/>
    </location>
</feature>
<feature type="compositionally biased region" description="Low complexity" evidence="1">
    <location>
        <begin position="3296"/>
        <end position="3309"/>
    </location>
</feature>
<feature type="compositionally biased region" description="Acidic residues" evidence="1">
    <location>
        <begin position="674"/>
        <end position="690"/>
    </location>
</feature>
<feature type="region of interest" description="Disordered" evidence="1">
    <location>
        <begin position="3226"/>
        <end position="3254"/>
    </location>
</feature>
<feature type="region of interest" description="Disordered" evidence="1">
    <location>
        <begin position="2286"/>
        <end position="2497"/>
    </location>
</feature>
<feature type="region of interest" description="Disordered" evidence="1">
    <location>
        <begin position="3145"/>
        <end position="3214"/>
    </location>
</feature>
<feature type="compositionally biased region" description="Basic and acidic residues" evidence="1">
    <location>
        <begin position="2859"/>
        <end position="2876"/>
    </location>
</feature>
<feature type="compositionally biased region" description="Basic and acidic residues" evidence="1">
    <location>
        <begin position="1455"/>
        <end position="1465"/>
    </location>
</feature>
<feature type="compositionally biased region" description="Acidic residues" evidence="1">
    <location>
        <begin position="5034"/>
        <end position="5043"/>
    </location>
</feature>
<feature type="compositionally biased region" description="Basic and acidic residues" evidence="1">
    <location>
        <begin position="2680"/>
        <end position="2698"/>
    </location>
</feature>
<feature type="compositionally biased region" description="Acidic residues" evidence="1">
    <location>
        <begin position="641"/>
        <end position="664"/>
    </location>
</feature>
<feature type="region of interest" description="Disordered" evidence="1">
    <location>
        <begin position="527"/>
        <end position="546"/>
    </location>
</feature>
<feature type="compositionally biased region" description="Acidic residues" evidence="1">
    <location>
        <begin position="4303"/>
        <end position="4332"/>
    </location>
</feature>
<feature type="region of interest" description="Disordered" evidence="1">
    <location>
        <begin position="2516"/>
        <end position="2551"/>
    </location>
</feature>
<feature type="region of interest" description="Disordered" evidence="1">
    <location>
        <begin position="4662"/>
        <end position="4684"/>
    </location>
</feature>
<feature type="compositionally biased region" description="Polar residues" evidence="1">
    <location>
        <begin position="3226"/>
        <end position="3237"/>
    </location>
</feature>
<feature type="compositionally biased region" description="Basic and acidic residues" evidence="1">
    <location>
        <begin position="2209"/>
        <end position="2225"/>
    </location>
</feature>
<feature type="compositionally biased region" description="Basic and acidic residues" evidence="1">
    <location>
        <begin position="4333"/>
        <end position="4350"/>
    </location>
</feature>
<name>A0ABD0M516_9CAEN</name>
<feature type="compositionally biased region" description="Acidic residues" evidence="1">
    <location>
        <begin position="2522"/>
        <end position="2542"/>
    </location>
</feature>
<feature type="region of interest" description="Disordered" evidence="1">
    <location>
        <begin position="555"/>
        <end position="594"/>
    </location>
</feature>
<gene>
    <name evidence="2" type="ORF">BaRGS_00002581</name>
</gene>
<comment type="caution">
    <text evidence="2">The sequence shown here is derived from an EMBL/GenBank/DDBJ whole genome shotgun (WGS) entry which is preliminary data.</text>
</comment>
<feature type="compositionally biased region" description="Acidic residues" evidence="1">
    <location>
        <begin position="4509"/>
        <end position="4519"/>
    </location>
</feature>
<feature type="region of interest" description="Disordered" evidence="1">
    <location>
        <begin position="4036"/>
        <end position="4094"/>
    </location>
</feature>
<feature type="compositionally biased region" description="Acidic residues" evidence="1">
    <location>
        <begin position="2197"/>
        <end position="2207"/>
    </location>
</feature>
<feature type="compositionally biased region" description="Polar residues" evidence="1">
    <location>
        <begin position="2759"/>
        <end position="2774"/>
    </location>
</feature>
<feature type="compositionally biased region" description="Basic and acidic residues" evidence="1">
    <location>
        <begin position="3241"/>
        <end position="3254"/>
    </location>
</feature>
<feature type="compositionally biased region" description="Polar residues" evidence="1">
    <location>
        <begin position="1481"/>
        <end position="1495"/>
    </location>
</feature>
<feature type="compositionally biased region" description="Acidic residues" evidence="1">
    <location>
        <begin position="1689"/>
        <end position="1699"/>
    </location>
</feature>
<feature type="compositionally biased region" description="Acidic residues" evidence="1">
    <location>
        <begin position="4223"/>
        <end position="4242"/>
    </location>
</feature>
<keyword evidence="3" id="KW-1185">Reference proteome</keyword>
<feature type="compositionally biased region" description="Acidic residues" evidence="1">
    <location>
        <begin position="2657"/>
        <end position="2673"/>
    </location>
</feature>
<feature type="compositionally biased region" description="Polar residues" evidence="1">
    <location>
        <begin position="2085"/>
        <end position="2095"/>
    </location>
</feature>
<evidence type="ECO:0000256" key="1">
    <source>
        <dbReference type="SAM" id="MobiDB-lite"/>
    </source>
</evidence>
<feature type="compositionally biased region" description="Basic and acidic residues" evidence="1">
    <location>
        <begin position="815"/>
        <end position="824"/>
    </location>
</feature>
<feature type="compositionally biased region" description="Basic and acidic residues" evidence="1">
    <location>
        <begin position="2417"/>
        <end position="2426"/>
    </location>
</feature>
<feature type="compositionally biased region" description="Low complexity" evidence="1">
    <location>
        <begin position="1144"/>
        <end position="1154"/>
    </location>
</feature>
<feature type="region of interest" description="Disordered" evidence="1">
    <location>
        <begin position="3092"/>
        <end position="3125"/>
    </location>
</feature>
<feature type="region of interest" description="Disordered" evidence="1">
    <location>
        <begin position="610"/>
        <end position="720"/>
    </location>
</feature>
<feature type="compositionally biased region" description="Basic and acidic residues" evidence="1">
    <location>
        <begin position="5136"/>
        <end position="5156"/>
    </location>
</feature>
<feature type="compositionally biased region" description="Basic and acidic residues" evidence="1">
    <location>
        <begin position="2634"/>
        <end position="2656"/>
    </location>
</feature>
<feature type="region of interest" description="Disordered" evidence="1">
    <location>
        <begin position="1135"/>
        <end position="1175"/>
    </location>
</feature>
<feature type="compositionally biased region" description="Acidic residues" evidence="1">
    <location>
        <begin position="1233"/>
        <end position="1243"/>
    </location>
</feature>
<feature type="compositionally biased region" description="Acidic residues" evidence="1">
    <location>
        <begin position="1158"/>
        <end position="1167"/>
    </location>
</feature>
<feature type="region of interest" description="Disordered" evidence="1">
    <location>
        <begin position="3357"/>
        <end position="3394"/>
    </location>
</feature>
<feature type="compositionally biased region" description="Basic and acidic residues" evidence="1">
    <location>
        <begin position="4778"/>
        <end position="4808"/>
    </location>
</feature>
<feature type="compositionally biased region" description="Basic and acidic residues" evidence="1">
    <location>
        <begin position="2378"/>
        <end position="2392"/>
    </location>
</feature>
<feature type="region of interest" description="Disordered" evidence="1">
    <location>
        <begin position="1688"/>
        <end position="1717"/>
    </location>
</feature>
<feature type="compositionally biased region" description="Polar residues" evidence="1">
    <location>
        <begin position="5157"/>
        <end position="5166"/>
    </location>
</feature>
<feature type="region of interest" description="Disordered" evidence="1">
    <location>
        <begin position="3296"/>
        <end position="3344"/>
    </location>
</feature>
<feature type="compositionally biased region" description="Basic and acidic residues" evidence="1">
    <location>
        <begin position="1878"/>
        <end position="1892"/>
    </location>
</feature>
<feature type="compositionally biased region" description="Acidic residues" evidence="1">
    <location>
        <begin position="1586"/>
        <end position="1602"/>
    </location>
</feature>
<feature type="region of interest" description="Disordered" evidence="1">
    <location>
        <begin position="1199"/>
        <end position="1256"/>
    </location>
</feature>
<feature type="compositionally biased region" description="Acidic residues" evidence="1">
    <location>
        <begin position="2167"/>
        <end position="2184"/>
    </location>
</feature>
<evidence type="ECO:0008006" key="4">
    <source>
        <dbReference type="Google" id="ProtNLM"/>
    </source>
</evidence>
<feature type="compositionally biased region" description="Acidic residues" evidence="1">
    <location>
        <begin position="2902"/>
        <end position="2911"/>
    </location>
</feature>
<feature type="compositionally biased region" description="Polar residues" evidence="1">
    <location>
        <begin position="1537"/>
        <end position="1548"/>
    </location>
</feature>
<feature type="region of interest" description="Disordered" evidence="1">
    <location>
        <begin position="4449"/>
        <end position="4574"/>
    </location>
</feature>
<evidence type="ECO:0000313" key="2">
    <source>
        <dbReference type="EMBL" id="KAK7506469.1"/>
    </source>
</evidence>
<dbReference type="Proteomes" id="UP001519460">
    <property type="component" value="Unassembled WGS sequence"/>
</dbReference>
<feature type="compositionally biased region" description="Basic and acidic residues" evidence="1">
    <location>
        <begin position="2351"/>
        <end position="2369"/>
    </location>
</feature>
<feature type="region of interest" description="Disordered" evidence="1">
    <location>
        <begin position="440"/>
        <end position="504"/>
    </location>
</feature>
<feature type="region of interest" description="Disordered" evidence="1">
    <location>
        <begin position="4281"/>
        <end position="4430"/>
    </location>
</feature>
<feature type="region of interest" description="Disordered" evidence="1">
    <location>
        <begin position="1586"/>
        <end position="1626"/>
    </location>
</feature>
<feature type="region of interest" description="Disordered" evidence="1">
    <location>
        <begin position="4136"/>
        <end position="4177"/>
    </location>
</feature>
<feature type="compositionally biased region" description="Acidic residues" evidence="1">
    <location>
        <begin position="3817"/>
        <end position="3826"/>
    </location>
</feature>
<feature type="region of interest" description="Disordered" evidence="1">
    <location>
        <begin position="2577"/>
        <end position="2822"/>
    </location>
</feature>
<dbReference type="EMBL" id="JACVVK020000007">
    <property type="protein sequence ID" value="KAK7506469.1"/>
    <property type="molecule type" value="Genomic_DNA"/>
</dbReference>
<feature type="compositionally biased region" description="Acidic residues" evidence="1">
    <location>
        <begin position="4469"/>
        <end position="4486"/>
    </location>
</feature>
<feature type="compositionally biased region" description="Basic and acidic residues" evidence="1">
    <location>
        <begin position="794"/>
        <end position="808"/>
    </location>
</feature>
<feature type="region of interest" description="Disordered" evidence="1">
    <location>
        <begin position="1874"/>
        <end position="1922"/>
    </location>
</feature>
<feature type="region of interest" description="Disordered" evidence="1">
    <location>
        <begin position="4721"/>
        <end position="4820"/>
    </location>
</feature>
<accession>A0ABD0M516</accession>
<feature type="region of interest" description="Disordered" evidence="1">
    <location>
        <begin position="3792"/>
        <end position="3867"/>
    </location>
</feature>
<sequence>MDFTSLCRFSTDEYVSSTGCHVALPFKHGRPLNGAAIREVHVIDCTDVDALVFDSSLSPGETEYKESLPDGRTVTRKVRISTGRGEMEEVTQEGPERDEVKVESEEEVLPDGTVHQKHHIIHHKLKHIKRSTTSQSGDEEVYEADEEVPGSAKTEVLETYDQPAHLVQEMDEIEQVLPDGTKVKRHVVMNRMVHLIKTHHESFDEEHGKTEEDFEIEEVVPGTESAFVAGVDSDYEEEMEQKKKATMGELEQVMDDGTVVAQKLMTSETTTRTRSRSGSVDETVEQAYVTEERVTPSPSPRSGSPKLVSYEHGSAVDGEDPYDYSGKTVLQSTVRTGHYDETSSKGVVESTADVVEDMISKGQLQLEEDTAAPLECRELDDTGLVKRLVTKVTYTPRDVTTTAESREADTDTPVITITEDLSTPPEEDEDVLSYFGVKYEPSSEVEHPEDTQEYYDQADRQQATDTAQYVPDEPPQQEQPPPGARDFEHEPVVESVSEYTQRTSFGTEYRKTEIEVTKKETVITERVVHKEESSVSVPETEEPVKRVEEAVLTSQRVEETEAQPEAAETLEQEQIEAQQTQTRDHEEDEYEEAAFETAEEVLDEYEVPERQAFQEQPEEAVVETTQAKVVEEREESPFEVLEPEEEFEEASEEMPTEEEFVEEVVQEKEIPPIEAEEYEECAMPPEEEDRFVEVEEERRVVDDVSEAAPAGMAEEETREEIAEAREVSATMAGVCLVPEEEEVEEEVVEAKEAPAAPMADVCVVPEEEEAKEEVIQPSEVAPAMAGEAVEEESESKITETIETEMRFESEEEAVEEKIESREAETVEAETCLVPEEEAEEEEIQTKVAETVESEARFVQKEEAEEEDIVSKVAESVETATCLVPEEEEVEEEIERKDAGTVETETCLVPEEEAVKEEVESKVAEAVETETCLAPEEEAMEEEIESEIAKTAETETSLVKEEEAVEEEIESKVAGPVDTETYLVPEEEAVEEEIVSKVTEPVETETCLVPEEEAVEEEVESKVAETVETETCLVPEEEAVEEVEGKVAEPVETETCLVPEEEAVEEEVESKVAETVETESFLVPQEEAVEEAIESKIVEPVETETCLVPEEEAIEEEMESKIAETVETETCLVPEEEAAEEEIESTVAETVETESFLVPEEEAVEEEVESKVAETVETETCLVPEAEAAEEEVESTVAETVETESFLVPEEEAVEEEVESKVAETVETETCLVPEEEAAEEEVESTVAETVETEPFLVPEEEAVEEAIESKVAEPVETETFLVPEEEAVEEAIEKEETVEEEVESKVAETVETETCLVPEEEAVEEEIESKAAETLETETCLVPEEEAVEEEVESKAAEPVETETCLVPDDEAVEEEIEDKVAAETEAELHIVPEDTDRDLKDLEAAGGQLDLEEEEEDEWEILDKDELTEEEEIAALDQLLMQPGYVEQMETIEEDRALSEDRQTPETTETYQKTEEHYESSVTETYQYRESTTEGVEGAFVEPSVEREEREEEHERDTLTAEGAKEEISDEELVEQQMSPVQLAFQPSASELLEQKLSQEKEEEGIQQKTEDYEIAEKEVAAEAFEEPVQEEPQELFEELQETGKEKDEEEEELGISKPSEVSLDGMSEVVSIHDETDRTYQFRVDEGIMQEARHEMEGDAMEVVVMSGSPTLDKGQVDLVETVEGLAPEEDVEEPPSEIEAKTDEPESEQISGEFHPMQTEVETEHEYFYEETVQTQYKAEEVCEDLEAVRETVTEVEPLAEPSYEISQVEKEAFETLKSEQVEVPVSLETIEGVAAEQELTSSPGSKASEISPVQEDKVEAIAVEEYAETVQEQEVYVVEEIPPAADVMDQELEPEMPAKHEEQIFAAEESEMFGEEKESESQVEEKVEQQILSDTDEATKATEELELSPEEEEREVAPPAVEIISHELQQFREGKFQREDTSSFDETTTQEEVLSETAETQEEKVEETEKMEELLVAAMPDVPQQSPRMSPSDAEVEERSETFLEPEQLQEKLDVAEQFEERLEEELGDTQKFEEAVEQQDREESPEEPFEESLEAQEVTSQPIPDIQLYDSDARSDRLGSGSTLAQTDVDTLQAEEQFQEGKSGYEEIEEQDALTAALMYQYHPAQAKEEPEIPEQETPAEEKYTGFLAPDDKLAEGGSGYESEEEEEGGFEKFEDELGEIDREKEPFDSLPSEEDREEADVEGQLKETEHEEHLLETRHEEQLFEAKHEYTEYQYKETFTQEFESRTTDEDQYLVSKETDKLAEAAGQQQIVVESYESFLSDEAQQARADEESEPLAGTEGAQAAAMSQSVDSTEAQMASSGEGMLLSEPCRQEYDLMALSGATDDSKAGDQERDFGEDFVMEREEDDRDDLYEHYSSESEEELKPLKMPVAESPTDQPTPADDFEETEEAERFEAETEFRPSPTLGRSSEQKPYESPTEEQPVDFGHESPTLDQTAVTETEEKPESPTQERDFEVRYEETEEKQQEEVIEEKQQAVSGILAEMQALESYAGKAESEDELEDGLEQYESEELEGEEREMSQQQVEQVIREQTLITEQYSEIKHEFHEEHVTFTETTDTFTETALGPEGTVREERYEYQEQVGTKEAATEDGQTVEEEQLTDLSTLEQFVDRKETFTTEEREISVSEREPEPTVESEEKEEDQIEEELSTNVYVDRTERFVEEEVEVLAREGDVSESGIIVGAPGQESDGGAAEPSLDQQPRLSAQSSLSGPDNHYQEMVNEQHLALHPPPLYPSSSTEVQDRSGTPSDLEQEEPVQNGLAATAFAGSYTSELTSTSQSYISESTVSHMSESDYTSHSETWAASECTMTGSEFEPEGRITVDTAEQIFIEQTIEETHREEEHRQSEMDLLDRPMSPSEYTLTTSHDHDRMMQRDSLQSDESDEVMSEDERQSERPPSPTEYTLIASQDSATLSHVLGLQASPQPHAERAPVEGQEPVGQAALAKELEGEGFDGTQEARGQDDQFLDTYLETQSSGSSEQALIQMLDYSADTNSISNFSSDREFGAGSERDFETQPQLEPTAPYMPPSPTTEGQPLSSSYENLYRGVSLEPEVPMEPLSAKDLDIGDRFDSRQTEPHLQGLGRTSSFEQLYTAGLPPEDTALTHAGEAGVVTTEAGAAGGPLAAEAAVQDDDKLSSSSGSEVAQLEDVEDQDAEIQETSKEKTEETDVEEQFSPLSKGSPSKHVFSFSETSELEMHMQALHSETVSQTSTLTFPSKEVAEDVREEPHDRREKLIYATESFEKFEEETAQFSERTVLEESVSAQTAEVSEVTATATVQYETPATTEIAEETELSVTDRQQEKTVEEKPEEEGESEDVHQESRLTYMAFDNMGFFEGDAREEEEQLKPRQLSKQETRDISPEDLEEKPYTFDFPDDFKEELEAQQQYEATYCESTAVSFEAFGARAGDREQVFSDEEEEHGAQDTEQGDVVLSYEADAGDTGTYLIEVEEKETYPDESVVTARTVEEIQTTSETSYDERQASSGEVQPAEATEVASSESSSDHDIEVFDELVGAYVKMPWEIAHQYKRQFSESYIEQEKKLSHFQQIKSIDMGTFYRRDDDDYPNVTFTQQAEDTVFVEKILEPYDQIEYTHEEEVITTIQESRMHVKEEIAREPVFDADYLDTPLSAAAASGQASAAIFESLLYQSATEEMATSYATAHSSLEMSAERRVSSDVEEEMSAMLRQQEPVCVVSKESRLAQQELLQEMADEGDRSVSPSRDSEELPPTYESHDELHAAIAEEPETESHPIRADVPTSFPMAVHTLGKALADNDVYESSETEKDSTEEKLSPIDEAPGVDDIEEDEAPVKTVPAEKRVTFQTDTLGTPRASEQSVDDYKMSTSSSEISVEPTLLAASYDLDTGRVCHVVSAYDVSPDTVEKKLTPTTPAKSILSSPEDDVFETDASITVRSEKLETPTRDDFETLEQLGEASSDFIPSPPAPTPRDGGQVPSHVAIDLAEASSVLEHMKIEPEDEDQEAGQTLDESTVHEEDELSSPFEMMSPKVEYLPEYDAELEQQQQAPFFAETKEPEAELEQTEAQVGAQEEEEEEESELPVPVWDATEENGKGLSPSGVDATLSELQLHPGLDAHMSTSEQTLYGLDMPSDEAFTMSASLQREMQKSEVDQDSDLTLPPTEVTFQTDEQMSEQMETSAEMKASSLFESTEGFIAAEAPEVEAVPEQQQVWEEKEAGLQEEQEEQRLEEFEEESVEPPESPLPEEAEEQPYQLDPESVYPGKRALEVEIFQGEDRQKELQEEEEIAAMPFEITREAEQEEPIPEVRIMEEEEMGEEDLLAEAAGGEEEFMEQEAEEIEYMEKPEEELLRLKDSKPESEDEGEEEQEDAAGAQADLLGVQGYEDLERPLSPTPDVFRQMFFAPDSETESPAPPSEKETESPAPAAPEEEILEKTASHFVESILEDVKEKQTKTTVLMKQVSEDIPGITITEHLSSEDQESDLEEEEEEEDETDYPISPDDRVKEEYMQATQADVDERFEESEEDVREMDSSQEWPKLQDGKETELSSSVESDRYDSKDNELSSSVESDRYGSNVELSSSVESDRYEFVDRAALSVITELSEEEQFEMIEKDELGNETGPDSDTQEQFHCSPENISQSPVVGTSRFFNKNGTDKDDVSVSSSLLEFERLEKQMAGGSGSSSIETSDKESLFGSYDERKLQYQSGSSWDEKKVEYGGSYDEKKLLRYKREMERDNISATSSLAEFETLEREIDQQGSSSSVDKFSHESKSSGGGHLYGYSSSDLSEGEGKREPDKDSLDDKDALEHDSLSEGEKEGELDSLDGDTSEMTEMTSSVIFAGPEPTAAQPGVTYDMDADSLAGECIMQLSSDSLTLNQQLRTSDSSRFDTDSLFEQEDVMVRSVDSLEQEKHSDKCDQDSLQEDVMHTSADSLELAQVEQMPDNLMLMSVESAHWSMGSSGGTARSTESHTDSHDFMQVSAESVEELKMSRSEQTLKTELTQSTEVIEESRTVARSVRTTQGAKPHPTNPFLDDEGNIMESSTYSLEDDDEEDDLSKEKESPFMSWGPYREEKKVYTMAEWEALKRDRQRDRQEIVSTEAATKLSEPRGDSVEGAEAPGSDGMQTHRMVMKKEVHKRTMIHPDGQEETTIREDSQIHQDSEPPEELRDSMQQIINQFMEQDPEVPMIKEDEAKAVDEGTEV</sequence>
<feature type="compositionally biased region" description="Acidic residues" evidence="1">
    <location>
        <begin position="4351"/>
        <end position="4361"/>
    </location>
</feature>
<feature type="compositionally biased region" description="Basic and acidic residues" evidence="1">
    <location>
        <begin position="2013"/>
        <end position="2025"/>
    </location>
</feature>
<feature type="compositionally biased region" description="Acidic residues" evidence="1">
    <location>
        <begin position="934"/>
        <end position="945"/>
    </location>
</feature>
<feature type="compositionally biased region" description="Basic and acidic residues" evidence="1">
    <location>
        <begin position="691"/>
        <end position="702"/>
    </location>
</feature>
<feature type="compositionally biased region" description="Polar residues" evidence="1">
    <location>
        <begin position="4157"/>
        <end position="4171"/>
    </location>
</feature>
<feature type="region of interest" description="Disordered" evidence="1">
    <location>
        <begin position="4197"/>
        <end position="4253"/>
    </location>
</feature>
<feature type="region of interest" description="Disordered" evidence="1">
    <location>
        <begin position="3018"/>
        <end position="3063"/>
    </location>
</feature>
<feature type="compositionally biased region" description="Low complexity" evidence="1">
    <location>
        <begin position="1244"/>
        <end position="1253"/>
    </location>
</feature>
<feature type="region of interest" description="Disordered" evidence="1">
    <location>
        <begin position="2122"/>
        <end position="2225"/>
    </location>
</feature>
<feature type="compositionally biased region" description="Basic and acidic residues" evidence="1">
    <location>
        <begin position="4529"/>
        <end position="4553"/>
    </location>
</feature>
<feature type="compositionally biased region" description="Acidic residues" evidence="1">
    <location>
        <begin position="2048"/>
        <end position="2059"/>
    </location>
</feature>
<feature type="region of interest" description="Disordered" evidence="1">
    <location>
        <begin position="2859"/>
        <end position="2987"/>
    </location>
</feature>
<feature type="region of interest" description="Disordered" evidence="1">
    <location>
        <begin position="1451"/>
        <end position="1548"/>
    </location>
</feature>
<feature type="compositionally biased region" description="Polar residues" evidence="1">
    <location>
        <begin position="3839"/>
        <end position="3853"/>
    </location>
</feature>
<feature type="region of interest" description="Disordered" evidence="1">
    <location>
        <begin position="5005"/>
        <end position="5052"/>
    </location>
</feature>
<feature type="compositionally biased region" description="Polar residues" evidence="1">
    <location>
        <begin position="2722"/>
        <end position="2736"/>
    </location>
</feature>
<feature type="compositionally biased region" description="Acidic residues" evidence="1">
    <location>
        <begin position="4064"/>
        <end position="4073"/>
    </location>
</feature>